<organism evidence="1 2">
    <name type="scientific">Gossypium australe</name>
    <dbReference type="NCBI Taxonomy" id="47621"/>
    <lineage>
        <taxon>Eukaryota</taxon>
        <taxon>Viridiplantae</taxon>
        <taxon>Streptophyta</taxon>
        <taxon>Embryophyta</taxon>
        <taxon>Tracheophyta</taxon>
        <taxon>Spermatophyta</taxon>
        <taxon>Magnoliopsida</taxon>
        <taxon>eudicotyledons</taxon>
        <taxon>Gunneridae</taxon>
        <taxon>Pentapetalae</taxon>
        <taxon>rosids</taxon>
        <taxon>malvids</taxon>
        <taxon>Malvales</taxon>
        <taxon>Malvaceae</taxon>
        <taxon>Malvoideae</taxon>
        <taxon>Gossypium</taxon>
    </lineage>
</organism>
<evidence type="ECO:0000313" key="2">
    <source>
        <dbReference type="Proteomes" id="UP000325315"/>
    </source>
</evidence>
<evidence type="ECO:0000313" key="1">
    <source>
        <dbReference type="EMBL" id="KAA3461615.1"/>
    </source>
</evidence>
<reference evidence="2" key="1">
    <citation type="journal article" date="2019" name="Plant Biotechnol. J.">
        <title>Genome sequencing of the Australian wild diploid species Gossypium australe highlights disease resistance and delayed gland morphogenesis.</title>
        <authorList>
            <person name="Cai Y."/>
            <person name="Cai X."/>
            <person name="Wang Q."/>
            <person name="Wang P."/>
            <person name="Zhang Y."/>
            <person name="Cai C."/>
            <person name="Xu Y."/>
            <person name="Wang K."/>
            <person name="Zhou Z."/>
            <person name="Wang C."/>
            <person name="Geng S."/>
            <person name="Li B."/>
            <person name="Dong Q."/>
            <person name="Hou Y."/>
            <person name="Wang H."/>
            <person name="Ai P."/>
            <person name="Liu Z."/>
            <person name="Yi F."/>
            <person name="Sun M."/>
            <person name="An G."/>
            <person name="Cheng J."/>
            <person name="Zhang Y."/>
            <person name="Shi Q."/>
            <person name="Xie Y."/>
            <person name="Shi X."/>
            <person name="Chang Y."/>
            <person name="Huang F."/>
            <person name="Chen Y."/>
            <person name="Hong S."/>
            <person name="Mi L."/>
            <person name="Sun Q."/>
            <person name="Zhang L."/>
            <person name="Zhou B."/>
            <person name="Peng R."/>
            <person name="Zhang X."/>
            <person name="Liu F."/>
        </authorList>
    </citation>
    <scope>NUCLEOTIDE SEQUENCE [LARGE SCALE GENOMIC DNA]</scope>
    <source>
        <strain evidence="2">cv. PA1801</strain>
    </source>
</reference>
<dbReference type="AlphaFoldDB" id="A0A5B6UZU3"/>
<proteinExistence type="predicted"/>
<dbReference type="EMBL" id="SMMG02000009">
    <property type="protein sequence ID" value="KAA3461615.1"/>
    <property type="molecule type" value="Genomic_DNA"/>
</dbReference>
<sequence>MLNFIILVDLVILDFEEDCEILILLGRLVLATSRSTIDLEKKQDNYKNQWSKERIQRTGQTKKGGVT</sequence>
<keyword evidence="2" id="KW-1185">Reference proteome</keyword>
<dbReference type="Proteomes" id="UP000325315">
    <property type="component" value="Unassembled WGS sequence"/>
</dbReference>
<dbReference type="OrthoDB" id="1744168at2759"/>
<comment type="caution">
    <text evidence="1">The sequence shown here is derived from an EMBL/GenBank/DDBJ whole genome shotgun (WGS) entry which is preliminary data.</text>
</comment>
<name>A0A5B6UZU3_9ROSI</name>
<gene>
    <name evidence="1" type="ORF">EPI10_028173</name>
</gene>
<protein>
    <submittedName>
        <fullName evidence="1">Uncharacterized protein</fullName>
    </submittedName>
</protein>
<accession>A0A5B6UZU3</accession>